<reference evidence="1" key="1">
    <citation type="submission" date="2019-10" db="EMBL/GenBank/DDBJ databases">
        <authorList>
            <consortium name="DOE Joint Genome Institute"/>
            <person name="Kuo A."/>
            <person name="Miyauchi S."/>
            <person name="Kiss E."/>
            <person name="Drula E."/>
            <person name="Kohler A."/>
            <person name="Sanchez-Garcia M."/>
            <person name="Andreopoulos B."/>
            <person name="Barry K.W."/>
            <person name="Bonito G."/>
            <person name="Buee M."/>
            <person name="Carver A."/>
            <person name="Chen C."/>
            <person name="Cichocki N."/>
            <person name="Clum A."/>
            <person name="Culley D."/>
            <person name="Crous P.W."/>
            <person name="Fauchery L."/>
            <person name="Girlanda M."/>
            <person name="Hayes R."/>
            <person name="Keri Z."/>
            <person name="LaButti K."/>
            <person name="Lipzen A."/>
            <person name="Lombard V."/>
            <person name="Magnuson J."/>
            <person name="Maillard F."/>
            <person name="Morin E."/>
            <person name="Murat C."/>
            <person name="Nolan M."/>
            <person name="Ohm R."/>
            <person name="Pangilinan J."/>
            <person name="Pereira M."/>
            <person name="Perotto S."/>
            <person name="Peter M."/>
            <person name="Riley R."/>
            <person name="Sitrit Y."/>
            <person name="Stielow B."/>
            <person name="Szollosi G."/>
            <person name="Zifcakova L."/>
            <person name="Stursova M."/>
            <person name="Spatafora J.W."/>
            <person name="Tedersoo L."/>
            <person name="Vaario L.-M."/>
            <person name="Yamada A."/>
            <person name="Yan M."/>
            <person name="Wang P."/>
            <person name="Xu J."/>
            <person name="Bruns T."/>
            <person name="Baldrian P."/>
            <person name="Vilgalys R."/>
            <person name="Henrissat B."/>
            <person name="Grigoriev I.V."/>
            <person name="Hibbett D."/>
            <person name="Nagy L.G."/>
            <person name="Martin F.M."/>
        </authorList>
    </citation>
    <scope>NUCLEOTIDE SEQUENCE</scope>
    <source>
        <strain evidence="1">BED1</strain>
    </source>
</reference>
<dbReference type="EMBL" id="WHUW01000001">
    <property type="protein sequence ID" value="KAF8452361.1"/>
    <property type="molecule type" value="Genomic_DNA"/>
</dbReference>
<protein>
    <submittedName>
        <fullName evidence="1">Uncharacterized protein</fullName>
    </submittedName>
</protein>
<proteinExistence type="predicted"/>
<evidence type="ECO:0000313" key="1">
    <source>
        <dbReference type="EMBL" id="KAF8452361.1"/>
    </source>
</evidence>
<gene>
    <name evidence="1" type="ORF">L210DRAFT_3518278</name>
</gene>
<evidence type="ECO:0000313" key="2">
    <source>
        <dbReference type="Proteomes" id="UP001194468"/>
    </source>
</evidence>
<comment type="caution">
    <text evidence="1">The sequence shown here is derived from an EMBL/GenBank/DDBJ whole genome shotgun (WGS) entry which is preliminary data.</text>
</comment>
<keyword evidence="2" id="KW-1185">Reference proteome</keyword>
<accession>A0AAD4GM58</accession>
<dbReference type="Proteomes" id="UP001194468">
    <property type="component" value="Unassembled WGS sequence"/>
</dbReference>
<name>A0AAD4GM58_BOLED</name>
<sequence length="106" mass="12168">MISTKVRPEGEDWLKPVVTRKLQITDHHDSIVRFQQIMTEIPTQYCRVEDLYGRDTSIVHVTDYTRLADLHLSGSNAPQVPHPTEEQKAKFDEALAILEKWGSPRG</sequence>
<organism evidence="1 2">
    <name type="scientific">Boletus edulis BED1</name>
    <dbReference type="NCBI Taxonomy" id="1328754"/>
    <lineage>
        <taxon>Eukaryota</taxon>
        <taxon>Fungi</taxon>
        <taxon>Dikarya</taxon>
        <taxon>Basidiomycota</taxon>
        <taxon>Agaricomycotina</taxon>
        <taxon>Agaricomycetes</taxon>
        <taxon>Agaricomycetidae</taxon>
        <taxon>Boletales</taxon>
        <taxon>Boletineae</taxon>
        <taxon>Boletaceae</taxon>
        <taxon>Boletoideae</taxon>
        <taxon>Boletus</taxon>
    </lineage>
</organism>
<dbReference type="AlphaFoldDB" id="A0AAD4GM58"/>
<reference evidence="1" key="2">
    <citation type="journal article" date="2020" name="Nat. Commun.">
        <title>Large-scale genome sequencing of mycorrhizal fungi provides insights into the early evolution of symbiotic traits.</title>
        <authorList>
            <person name="Miyauchi S."/>
            <person name="Kiss E."/>
            <person name="Kuo A."/>
            <person name="Drula E."/>
            <person name="Kohler A."/>
            <person name="Sanchez-Garcia M."/>
            <person name="Morin E."/>
            <person name="Andreopoulos B."/>
            <person name="Barry K.W."/>
            <person name="Bonito G."/>
            <person name="Buee M."/>
            <person name="Carver A."/>
            <person name="Chen C."/>
            <person name="Cichocki N."/>
            <person name="Clum A."/>
            <person name="Culley D."/>
            <person name="Crous P.W."/>
            <person name="Fauchery L."/>
            <person name="Girlanda M."/>
            <person name="Hayes R.D."/>
            <person name="Keri Z."/>
            <person name="LaButti K."/>
            <person name="Lipzen A."/>
            <person name="Lombard V."/>
            <person name="Magnuson J."/>
            <person name="Maillard F."/>
            <person name="Murat C."/>
            <person name="Nolan M."/>
            <person name="Ohm R.A."/>
            <person name="Pangilinan J."/>
            <person name="Pereira M.F."/>
            <person name="Perotto S."/>
            <person name="Peter M."/>
            <person name="Pfister S."/>
            <person name="Riley R."/>
            <person name="Sitrit Y."/>
            <person name="Stielow J.B."/>
            <person name="Szollosi G."/>
            <person name="Zifcakova L."/>
            <person name="Stursova M."/>
            <person name="Spatafora J.W."/>
            <person name="Tedersoo L."/>
            <person name="Vaario L.M."/>
            <person name="Yamada A."/>
            <person name="Yan M."/>
            <person name="Wang P."/>
            <person name="Xu J."/>
            <person name="Bruns T."/>
            <person name="Baldrian P."/>
            <person name="Vilgalys R."/>
            <person name="Dunand C."/>
            <person name="Henrissat B."/>
            <person name="Grigoriev I.V."/>
            <person name="Hibbett D."/>
            <person name="Nagy L.G."/>
            <person name="Martin F.M."/>
        </authorList>
    </citation>
    <scope>NUCLEOTIDE SEQUENCE</scope>
    <source>
        <strain evidence="1">BED1</strain>
    </source>
</reference>